<dbReference type="PANTHER" id="PTHR43272">
    <property type="entry name" value="LONG-CHAIN-FATTY-ACID--COA LIGASE"/>
    <property type="match status" value="1"/>
</dbReference>
<dbReference type="AlphaFoldDB" id="A0A6I4MBX0"/>
<keyword evidence="3" id="KW-0276">Fatty acid metabolism</keyword>
<protein>
    <recommendedName>
        <fullName evidence="6">Acyl-CoA synthetase</fullName>
    </recommendedName>
</protein>
<dbReference type="GO" id="GO:0004467">
    <property type="term" value="F:long-chain fatty acid-CoA ligase activity"/>
    <property type="evidence" value="ECO:0007669"/>
    <property type="project" value="UniProtKB-EC"/>
</dbReference>
<gene>
    <name evidence="8" type="ORF">F8568_023005</name>
</gene>
<sequence length="568" mass="60967">MATALDRRPRLGEKVMTQADHPISKTLLAAVVRTVSERRLEPALRWRAGAGYSTMNWQEYLDRSLAAAAGLRRLGVDRGDRVLLLSGNRPEFHVMDLACMLLGAIPISVYNSPSIPALAHVVDHSAATTFLVENRTFHERVLAAAETLGLQPTVIGLDTGDDSGAIPFEALTGSARLDLDEAVRAVGPDDVATVIYTSGTSGRPKGVPLRHRNLVFSATALARRIAEPLSGMRQVSYLPMAHIGERLATHYLHLAAGTLVTCCPTLAELDDVIADIRPQFLFGAPRLWERLRDAVIAEAGGAGGDAVSQVLARRGLADLSVAITGSAPMPPHVHRFWLDQGVPLADCYGQTESGGVGTWDPHDIAIGTCGKAFDGVEVKVLEDGEIAVRGPAVFSGYLHDPDKTAEVLDADGWYRTGDLGRLDTAGNLSVVGRKNEMLVPTSGHNVSPIGIESSLRQLPCVAHAVVVGHGRPYLTALLTVDAAACEQWAAERGLAADPLPPELRAEIEAGVKTINDRLPGAERIRAYRLITEMWDMGSDVLTASGKLRRRGVTERYAEVIDEMYGPGR</sequence>
<name>A0A6I4MBX0_9ACTN</name>
<evidence type="ECO:0000259" key="7">
    <source>
        <dbReference type="Pfam" id="PF00501"/>
    </source>
</evidence>
<comment type="caution">
    <text evidence="8">The sequence shown here is derived from an EMBL/GenBank/DDBJ whole genome shotgun (WGS) entry which is preliminary data.</text>
</comment>
<evidence type="ECO:0000256" key="1">
    <source>
        <dbReference type="ARBA" id="ARBA00006432"/>
    </source>
</evidence>
<dbReference type="Proteomes" id="UP000462055">
    <property type="component" value="Unassembled WGS sequence"/>
</dbReference>
<dbReference type="GO" id="GO:0016020">
    <property type="term" value="C:membrane"/>
    <property type="evidence" value="ECO:0007669"/>
    <property type="project" value="TreeGrafter"/>
</dbReference>
<evidence type="ECO:0000256" key="4">
    <source>
        <dbReference type="ARBA" id="ARBA00023098"/>
    </source>
</evidence>
<keyword evidence="2" id="KW-0436">Ligase</keyword>
<dbReference type="SUPFAM" id="SSF56801">
    <property type="entry name" value="Acetyl-CoA synthetase-like"/>
    <property type="match status" value="1"/>
</dbReference>
<dbReference type="InterPro" id="IPR042099">
    <property type="entry name" value="ANL_N_sf"/>
</dbReference>
<dbReference type="Pfam" id="PF00501">
    <property type="entry name" value="AMP-binding"/>
    <property type="match status" value="1"/>
</dbReference>
<feature type="domain" description="AMP-dependent synthetase/ligase" evidence="7">
    <location>
        <begin position="41"/>
        <end position="398"/>
    </location>
</feature>
<dbReference type="PROSITE" id="PS00455">
    <property type="entry name" value="AMP_BINDING"/>
    <property type="match status" value="1"/>
</dbReference>
<keyword evidence="4" id="KW-0443">Lipid metabolism</keyword>
<dbReference type="InterPro" id="IPR045851">
    <property type="entry name" value="AMP-bd_C_sf"/>
</dbReference>
<evidence type="ECO:0000256" key="3">
    <source>
        <dbReference type="ARBA" id="ARBA00022832"/>
    </source>
</evidence>
<organism evidence="8 9">
    <name type="scientific">Actinomadura physcomitrii</name>
    <dbReference type="NCBI Taxonomy" id="2650748"/>
    <lineage>
        <taxon>Bacteria</taxon>
        <taxon>Bacillati</taxon>
        <taxon>Actinomycetota</taxon>
        <taxon>Actinomycetes</taxon>
        <taxon>Streptosporangiales</taxon>
        <taxon>Thermomonosporaceae</taxon>
        <taxon>Actinomadura</taxon>
    </lineage>
</organism>
<dbReference type="EMBL" id="WBMS02000018">
    <property type="protein sequence ID" value="MWA03193.1"/>
    <property type="molecule type" value="Genomic_DNA"/>
</dbReference>
<dbReference type="InterPro" id="IPR020845">
    <property type="entry name" value="AMP-binding_CS"/>
</dbReference>
<dbReference type="Pfam" id="PF23562">
    <property type="entry name" value="AMP-binding_C_3"/>
    <property type="match status" value="1"/>
</dbReference>
<evidence type="ECO:0000256" key="6">
    <source>
        <dbReference type="ARBA" id="ARBA00032875"/>
    </source>
</evidence>
<keyword evidence="9" id="KW-1185">Reference proteome</keyword>
<evidence type="ECO:0000313" key="8">
    <source>
        <dbReference type="EMBL" id="MWA03193.1"/>
    </source>
</evidence>
<comment type="similarity">
    <text evidence="1">Belongs to the ATP-dependent AMP-binding enzyme family.</text>
</comment>
<dbReference type="Gene3D" id="3.30.300.30">
    <property type="match status" value="1"/>
</dbReference>
<proteinExistence type="inferred from homology"/>
<dbReference type="PANTHER" id="PTHR43272:SF32">
    <property type="entry name" value="AMP-DEPENDENT SYNTHETASE_LIGASE DOMAIN-CONTAINING PROTEIN"/>
    <property type="match status" value="1"/>
</dbReference>
<evidence type="ECO:0000313" key="9">
    <source>
        <dbReference type="Proteomes" id="UP000462055"/>
    </source>
</evidence>
<evidence type="ECO:0000256" key="5">
    <source>
        <dbReference type="ARBA" id="ARBA00024484"/>
    </source>
</evidence>
<reference evidence="8" key="1">
    <citation type="submission" date="2019-12" db="EMBL/GenBank/DDBJ databases">
        <title>Actinomadura physcomitrii sp. nov., a novel actinomycete isolated from moss [Physcomitrium sphaericum (Ludw) Fuernr].</title>
        <authorList>
            <person name="Zhuang X."/>
        </authorList>
    </citation>
    <scope>NUCLEOTIDE SEQUENCE [LARGE SCALE GENOMIC DNA]</scope>
    <source>
        <strain evidence="8">LD22</strain>
    </source>
</reference>
<comment type="catalytic activity">
    <reaction evidence="5">
        <text>a long-chain fatty acid + ATP + CoA = a long-chain fatty acyl-CoA + AMP + diphosphate</text>
        <dbReference type="Rhea" id="RHEA:15421"/>
        <dbReference type="ChEBI" id="CHEBI:30616"/>
        <dbReference type="ChEBI" id="CHEBI:33019"/>
        <dbReference type="ChEBI" id="CHEBI:57287"/>
        <dbReference type="ChEBI" id="CHEBI:57560"/>
        <dbReference type="ChEBI" id="CHEBI:83139"/>
        <dbReference type="ChEBI" id="CHEBI:456215"/>
        <dbReference type="EC" id="6.2.1.3"/>
    </reaction>
    <physiologicalReaction direction="left-to-right" evidence="5">
        <dbReference type="Rhea" id="RHEA:15422"/>
    </physiologicalReaction>
</comment>
<accession>A0A6I4MBX0</accession>
<dbReference type="CDD" id="cd05907">
    <property type="entry name" value="VL_LC_FACS_like"/>
    <property type="match status" value="1"/>
</dbReference>
<dbReference type="InterPro" id="IPR000873">
    <property type="entry name" value="AMP-dep_synth/lig_dom"/>
</dbReference>
<dbReference type="Gene3D" id="3.40.50.12780">
    <property type="entry name" value="N-terminal domain of ligase-like"/>
    <property type="match status" value="1"/>
</dbReference>
<evidence type="ECO:0000256" key="2">
    <source>
        <dbReference type="ARBA" id="ARBA00022598"/>
    </source>
</evidence>